<accession>A0A1E1IUY4</accession>
<proteinExistence type="predicted"/>
<dbReference type="EMBL" id="CALQ01000471">
    <property type="protein sequence ID" value="CCM14149.1"/>
    <property type="molecule type" value="Genomic_DNA"/>
</dbReference>
<gene>
    <name evidence="1" type="primary">LgM4147LRVhigh.16.00570.00150</name>
    <name evidence="1" type="ORF">BN36_1616580</name>
</gene>
<protein>
    <submittedName>
        <fullName evidence="1">Uncharacterized protein</fullName>
    </submittedName>
</protein>
<organism evidence="1">
    <name type="scientific">Leishmania guyanensis</name>
    <dbReference type="NCBI Taxonomy" id="5670"/>
    <lineage>
        <taxon>Eukaryota</taxon>
        <taxon>Discoba</taxon>
        <taxon>Euglenozoa</taxon>
        <taxon>Kinetoplastea</taxon>
        <taxon>Metakinetoplastina</taxon>
        <taxon>Trypanosomatida</taxon>
        <taxon>Trypanosomatidae</taxon>
        <taxon>Leishmaniinae</taxon>
        <taxon>Leishmania</taxon>
        <taxon>Leishmania guyanensis species complex</taxon>
    </lineage>
</organism>
<name>A0A1E1IUY4_LEIGU</name>
<dbReference type="AlphaFoldDB" id="A0A1E1IUY4"/>
<evidence type="ECO:0000313" key="1">
    <source>
        <dbReference type="EMBL" id="CCM14149.1"/>
    </source>
</evidence>
<sequence length="107" mass="12140">MHQQPVLNFCFTDSGTGVFLQTHGTAVAEVLYDFKYWCFSEPTAELRYDAEDNTLGGLRRARPAYTLADVANLHEYVCTRGGVIYIHTQWYAVALNIDEALFMPVSR</sequence>
<reference evidence="1" key="1">
    <citation type="submission" date="2012-08" db="EMBL/GenBank/DDBJ databases">
        <title>Comparative genomics of metastatic and non-metastatic Leishmania guyanensis provides insights into polygenic factors involved in Leishmania RNA virus infection.</title>
        <authorList>
            <person name="Smith D."/>
            <person name="Hertz-Fowler C."/>
            <person name="Martin R."/>
            <person name="Dickens N."/>
            <person name="Fasel N."/>
            <person name="Falquet L."/>
            <person name="Beverley S."/>
            <person name="Zangger H."/>
            <person name="Calderon-Copete S."/>
            <person name="Mottram J."/>
            <person name="Xenarios I."/>
        </authorList>
    </citation>
    <scope>NUCLEOTIDE SEQUENCE</scope>
    <source>
        <strain evidence="1">MHOM/BR/75/M4147/SSU:IR2SAT-LUC</strain>
    </source>
</reference>